<accession>A0ABP0FTB2</accession>
<protein>
    <submittedName>
        <fullName evidence="1">Uncharacterized protein</fullName>
    </submittedName>
</protein>
<evidence type="ECO:0000313" key="2">
    <source>
        <dbReference type="Proteomes" id="UP001642483"/>
    </source>
</evidence>
<dbReference type="EMBL" id="CAWYQH010000079">
    <property type="protein sequence ID" value="CAK8681183.1"/>
    <property type="molecule type" value="Genomic_DNA"/>
</dbReference>
<gene>
    <name evidence="1" type="ORF">CVLEPA_LOCUS11413</name>
</gene>
<evidence type="ECO:0000313" key="1">
    <source>
        <dbReference type="EMBL" id="CAK8681183.1"/>
    </source>
</evidence>
<dbReference type="Proteomes" id="UP001642483">
    <property type="component" value="Unassembled WGS sequence"/>
</dbReference>
<keyword evidence="2" id="KW-1185">Reference proteome</keyword>
<reference evidence="1 2" key="1">
    <citation type="submission" date="2024-02" db="EMBL/GenBank/DDBJ databases">
        <authorList>
            <person name="Daric V."/>
            <person name="Darras S."/>
        </authorList>
    </citation>
    <scope>NUCLEOTIDE SEQUENCE [LARGE SCALE GENOMIC DNA]</scope>
</reference>
<name>A0ABP0FTB2_CLALP</name>
<proteinExistence type="predicted"/>
<comment type="caution">
    <text evidence="1">The sequence shown here is derived from an EMBL/GenBank/DDBJ whole genome shotgun (WGS) entry which is preliminary data.</text>
</comment>
<organism evidence="1 2">
    <name type="scientific">Clavelina lepadiformis</name>
    <name type="common">Light-bulb sea squirt</name>
    <name type="synonym">Ascidia lepadiformis</name>
    <dbReference type="NCBI Taxonomy" id="159417"/>
    <lineage>
        <taxon>Eukaryota</taxon>
        <taxon>Metazoa</taxon>
        <taxon>Chordata</taxon>
        <taxon>Tunicata</taxon>
        <taxon>Ascidiacea</taxon>
        <taxon>Aplousobranchia</taxon>
        <taxon>Clavelinidae</taxon>
        <taxon>Clavelina</taxon>
    </lineage>
</organism>
<sequence length="117" mass="13246">MCKLLSLLFKKEPVGWWFLDFNLLYRCEEKELISRDLYSSEAFRAKFEVSPITAVCLKGAKAARKATLSRKEVEDGKQLPINLEKEVCLPALIQNIGSVVVFFCVKLKLPLSPILGI</sequence>